<dbReference type="PANTHER" id="PTHR46601:SF2">
    <property type="entry name" value="UBIQUITIN-LIKE PROTEASE FAMILY PROFILE DOMAIN-CONTAINING PROTEIN"/>
    <property type="match status" value="1"/>
</dbReference>
<organism evidence="1 2">
    <name type="scientific">Parnassius apollo</name>
    <name type="common">Apollo butterfly</name>
    <name type="synonym">Papilio apollo</name>
    <dbReference type="NCBI Taxonomy" id="110799"/>
    <lineage>
        <taxon>Eukaryota</taxon>
        <taxon>Metazoa</taxon>
        <taxon>Ecdysozoa</taxon>
        <taxon>Arthropoda</taxon>
        <taxon>Hexapoda</taxon>
        <taxon>Insecta</taxon>
        <taxon>Pterygota</taxon>
        <taxon>Neoptera</taxon>
        <taxon>Endopterygota</taxon>
        <taxon>Lepidoptera</taxon>
        <taxon>Glossata</taxon>
        <taxon>Ditrysia</taxon>
        <taxon>Papilionoidea</taxon>
        <taxon>Papilionidae</taxon>
        <taxon>Parnassiinae</taxon>
        <taxon>Parnassini</taxon>
        <taxon>Parnassius</taxon>
        <taxon>Parnassius</taxon>
    </lineage>
</organism>
<comment type="caution">
    <text evidence="1">The sequence shown here is derived from an EMBL/GenBank/DDBJ whole genome shotgun (WGS) entry which is preliminary data.</text>
</comment>
<gene>
    <name evidence="1" type="ORF">PAPOLLO_LOCUS5338</name>
</gene>
<protein>
    <submittedName>
        <fullName evidence="1">(apollo) hypothetical protein</fullName>
    </submittedName>
</protein>
<name>A0A8S3WE34_PARAO</name>
<evidence type="ECO:0000313" key="2">
    <source>
        <dbReference type="Proteomes" id="UP000691718"/>
    </source>
</evidence>
<keyword evidence="2" id="KW-1185">Reference proteome</keyword>
<dbReference type="AlphaFoldDB" id="A0A8S3WE34"/>
<sequence>MAEKRLFKRIFIGSTVRESRVKKQLLKDSLNLVGTMRSSLKRNKGKTDLQNKIKNFFKRDDVSRTTAGKKETVTKDKHKVQKRYLLDSMKNLYKTFKQGNPDMRCSYFYFTKNRRWYIKVPSVDEREMCLCKIHSNIMYKAIALHGKRILETKDLSEIIMYTVCDSTNKDCMYGSCHECKRKNLNYDKTKIKACCNLGAFASYLAGHGKGPADGIGGFLKRTADGIVARGKDISNIEQFVSALQGTSKIILYVITKEDIENISKELPRNITRLQGTLHMHQVFTSKYGELMHRTLSCFCERGFCKCLEPKIYHPVPLVSTTTADASVDNDTAMVIPSSPTDTADASGACGDNNIVNTLSSSMSSDDDVSLNRIKSRCSGATVTTASKALAEINYTDLAKDAGKRGAVYDMVYGSIDASNEENQPTTSGNNKMLPSNGDFLLVSVHAGKNKTYTYASLAQSDLEDDGEIKVIFLRAYKGATKFKLDENDIAFVEFNDIIKILPKPKQIIKNGKVYYNFQEQLDINEK</sequence>
<evidence type="ECO:0000313" key="1">
    <source>
        <dbReference type="EMBL" id="CAG4955608.1"/>
    </source>
</evidence>
<dbReference type="PANTHER" id="PTHR46601">
    <property type="entry name" value="ULP_PROTEASE DOMAIN-CONTAINING PROTEIN"/>
    <property type="match status" value="1"/>
</dbReference>
<accession>A0A8S3WE34</accession>
<dbReference type="EMBL" id="CAJQZP010000301">
    <property type="protein sequence ID" value="CAG4955608.1"/>
    <property type="molecule type" value="Genomic_DNA"/>
</dbReference>
<dbReference type="Proteomes" id="UP000691718">
    <property type="component" value="Unassembled WGS sequence"/>
</dbReference>
<proteinExistence type="predicted"/>
<reference evidence="1" key="1">
    <citation type="submission" date="2021-04" db="EMBL/GenBank/DDBJ databases">
        <authorList>
            <person name="Tunstrom K."/>
        </authorList>
    </citation>
    <scope>NUCLEOTIDE SEQUENCE</scope>
</reference>
<dbReference type="OrthoDB" id="6357684at2759"/>